<reference evidence="1" key="2">
    <citation type="submission" date="2018-05" db="EMBL/GenBank/DDBJ databases">
        <title>OpunRS2 (Oryza punctata Reference Sequence Version 2).</title>
        <authorList>
            <person name="Zhang J."/>
            <person name="Kudrna D."/>
            <person name="Lee S."/>
            <person name="Talag J."/>
            <person name="Welchert J."/>
            <person name="Wing R.A."/>
        </authorList>
    </citation>
    <scope>NUCLEOTIDE SEQUENCE [LARGE SCALE GENOMIC DNA]</scope>
</reference>
<reference evidence="1" key="1">
    <citation type="submission" date="2015-04" db="UniProtKB">
        <authorList>
            <consortium name="EnsemblPlants"/>
        </authorList>
    </citation>
    <scope>IDENTIFICATION</scope>
</reference>
<dbReference type="HOGENOM" id="CLU_1443217_0_0_1"/>
<dbReference type="AlphaFoldDB" id="A0A0E0JZT3"/>
<evidence type="ECO:0000313" key="2">
    <source>
        <dbReference type="Proteomes" id="UP000026962"/>
    </source>
</evidence>
<dbReference type="PANTHER" id="PTHR10492">
    <property type="match status" value="1"/>
</dbReference>
<evidence type="ECO:0000313" key="1">
    <source>
        <dbReference type="EnsemblPlants" id="OPUNC02G14770.1"/>
    </source>
</evidence>
<dbReference type="InterPro" id="IPR027417">
    <property type="entry name" value="P-loop_NTPase"/>
</dbReference>
<dbReference type="Gramene" id="OPUNC02G14770.1">
    <property type="protein sequence ID" value="OPUNC02G14770.1"/>
    <property type="gene ID" value="OPUNC02G14770"/>
</dbReference>
<dbReference type="SUPFAM" id="SSF52540">
    <property type="entry name" value="P-loop containing nucleoside triphosphate hydrolases"/>
    <property type="match status" value="1"/>
</dbReference>
<dbReference type="EnsemblPlants" id="OPUNC02G14770.1">
    <property type="protein sequence ID" value="OPUNC02G14770.1"/>
    <property type="gene ID" value="OPUNC02G14770"/>
</dbReference>
<name>A0A0E0JZT3_ORYPU</name>
<accession>A0A0E0JZT3</accession>
<dbReference type="Proteomes" id="UP000026962">
    <property type="component" value="Chromosome 2"/>
</dbReference>
<dbReference type="eggNOG" id="KOG0987">
    <property type="taxonomic scope" value="Eukaryota"/>
</dbReference>
<protein>
    <recommendedName>
        <fullName evidence="3">ATP-dependent DNA helicase</fullName>
    </recommendedName>
</protein>
<keyword evidence="2" id="KW-1185">Reference proteome</keyword>
<sequence length="188" mass="20903">MSEDYGRGNTNPAAVEQMVLRDIHDLLYSMGKDITGYGLPEINDIGESCNGVLAEIRGELNVLVDQDHLDTYTSLNDEQRAGFDEIIHHITLSPSDDISLPLKFKRKQSPIRLSLAMTINKSQGQTIPNVGIYLLEPGFSHGQLYIVLSRGVSKQATKILVKPKKEKKEVVPIGKSIRNIVYKDVLDS</sequence>
<dbReference type="FunFam" id="3.40.50.300:FF:002884">
    <property type="entry name" value="ATP-dependent DNA helicase"/>
    <property type="match status" value="1"/>
</dbReference>
<dbReference type="PANTHER" id="PTHR10492:SF91">
    <property type="entry name" value="ATP-DEPENDENT DNA HELICASE"/>
    <property type="match status" value="1"/>
</dbReference>
<proteinExistence type="predicted"/>
<evidence type="ECO:0008006" key="3">
    <source>
        <dbReference type="Google" id="ProtNLM"/>
    </source>
</evidence>
<organism evidence="1">
    <name type="scientific">Oryza punctata</name>
    <name type="common">Red rice</name>
    <dbReference type="NCBI Taxonomy" id="4537"/>
    <lineage>
        <taxon>Eukaryota</taxon>
        <taxon>Viridiplantae</taxon>
        <taxon>Streptophyta</taxon>
        <taxon>Embryophyta</taxon>
        <taxon>Tracheophyta</taxon>
        <taxon>Spermatophyta</taxon>
        <taxon>Magnoliopsida</taxon>
        <taxon>Liliopsida</taxon>
        <taxon>Poales</taxon>
        <taxon>Poaceae</taxon>
        <taxon>BOP clade</taxon>
        <taxon>Oryzoideae</taxon>
        <taxon>Oryzeae</taxon>
        <taxon>Oryzinae</taxon>
        <taxon>Oryza</taxon>
    </lineage>
</organism>
<dbReference type="STRING" id="4537.A0A0E0JZT3"/>